<sequence>MLHASAMKRVTRRARVSLSAATRTERFTFNGLTYGRAARGAHRPASHAVDTAYSSSSRRGAQASRSHYGSREFSIRSVKDISTRQAEPLQSRNLL</sequence>
<feature type="compositionally biased region" description="Low complexity" evidence="1">
    <location>
        <begin position="52"/>
        <end position="66"/>
    </location>
</feature>
<feature type="region of interest" description="Disordered" evidence="1">
    <location>
        <begin position="38"/>
        <end position="95"/>
    </location>
</feature>
<feature type="compositionally biased region" description="Polar residues" evidence="1">
    <location>
        <begin position="83"/>
        <end position="95"/>
    </location>
</feature>
<evidence type="ECO:0000256" key="1">
    <source>
        <dbReference type="SAM" id="MobiDB-lite"/>
    </source>
</evidence>
<proteinExistence type="predicted"/>
<reference evidence="2 3" key="1">
    <citation type="submission" date="2018-01" db="EMBL/GenBank/DDBJ databases">
        <title>Whole genome analyses suggest that Burkholderia sensu lato contains two further novel genera in the rhizoxinica-symbiotica group Mycetohabitans gen. nov., and Trinickia gen. nov.: implications for the evolution of diazotrophy and nodulation in the Burkholderiaceae.</title>
        <authorList>
            <person name="Estrada-de los Santos P."/>
            <person name="Palmer M."/>
            <person name="Chavez-Ramirez B."/>
            <person name="Beukes C."/>
            <person name="Steenkamp E.T."/>
            <person name="Hirsch A.M."/>
            <person name="Manyaka P."/>
            <person name="Maluk M."/>
            <person name="Lafos M."/>
            <person name="Crook M."/>
            <person name="Gross E."/>
            <person name="Simon M.F."/>
            <person name="Bueno dos Reis Junior F."/>
            <person name="Poole P.S."/>
            <person name="Venter S.N."/>
            <person name="James E.K."/>
        </authorList>
    </citation>
    <scope>NUCLEOTIDE SEQUENCE [LARGE SCALE GENOMIC DNA]</scope>
    <source>
        <strain evidence="2 3">JPY 581</strain>
    </source>
</reference>
<dbReference type="Proteomes" id="UP000235777">
    <property type="component" value="Unassembled WGS sequence"/>
</dbReference>
<accession>A0A2N7X9V7</accession>
<dbReference type="AlphaFoldDB" id="A0A2N7X9V7"/>
<organism evidence="2 3">
    <name type="scientific">Trinickia symbiotica</name>
    <dbReference type="NCBI Taxonomy" id="863227"/>
    <lineage>
        <taxon>Bacteria</taxon>
        <taxon>Pseudomonadati</taxon>
        <taxon>Pseudomonadota</taxon>
        <taxon>Betaproteobacteria</taxon>
        <taxon>Burkholderiales</taxon>
        <taxon>Burkholderiaceae</taxon>
        <taxon>Trinickia</taxon>
    </lineage>
</organism>
<evidence type="ECO:0000313" key="3">
    <source>
        <dbReference type="Proteomes" id="UP000235777"/>
    </source>
</evidence>
<feature type="compositionally biased region" description="Basic and acidic residues" evidence="1">
    <location>
        <begin position="69"/>
        <end position="82"/>
    </location>
</feature>
<comment type="caution">
    <text evidence="2">The sequence shown here is derived from an EMBL/GenBank/DDBJ whole genome shotgun (WGS) entry which is preliminary data.</text>
</comment>
<gene>
    <name evidence="2" type="ORF">C0Z20_01315</name>
</gene>
<name>A0A2N7X9V7_9BURK</name>
<keyword evidence="3" id="KW-1185">Reference proteome</keyword>
<protein>
    <submittedName>
        <fullName evidence="2">Uncharacterized protein</fullName>
    </submittedName>
</protein>
<dbReference type="EMBL" id="PNYC01000001">
    <property type="protein sequence ID" value="PMS38543.1"/>
    <property type="molecule type" value="Genomic_DNA"/>
</dbReference>
<evidence type="ECO:0000313" key="2">
    <source>
        <dbReference type="EMBL" id="PMS38543.1"/>
    </source>
</evidence>